<accession>A0A165QJC2</accession>
<dbReference type="OrthoDB" id="432528at2759"/>
<reference evidence="3 4" key="1">
    <citation type="journal article" date="2016" name="Mol. Biol. Evol.">
        <title>Comparative Genomics of Early-Diverging Mushroom-Forming Fungi Provides Insights into the Origins of Lignocellulose Decay Capabilities.</title>
        <authorList>
            <person name="Nagy L.G."/>
            <person name="Riley R."/>
            <person name="Tritt A."/>
            <person name="Adam C."/>
            <person name="Daum C."/>
            <person name="Floudas D."/>
            <person name="Sun H."/>
            <person name="Yadav J.S."/>
            <person name="Pangilinan J."/>
            <person name="Larsson K.H."/>
            <person name="Matsuura K."/>
            <person name="Barry K."/>
            <person name="Labutti K."/>
            <person name="Kuo R."/>
            <person name="Ohm R.A."/>
            <person name="Bhattacharya S.S."/>
            <person name="Shirouzu T."/>
            <person name="Yoshinaga Y."/>
            <person name="Martin F.M."/>
            <person name="Grigoriev I.V."/>
            <person name="Hibbett D.S."/>
        </authorList>
    </citation>
    <scope>NUCLEOTIDE SEQUENCE [LARGE SCALE GENOMIC DNA]</scope>
    <source>
        <strain evidence="3 4">HHB12029</strain>
    </source>
</reference>
<dbReference type="PANTHER" id="PTHR46093:SF18">
    <property type="entry name" value="FIBRONECTIN TYPE-III DOMAIN-CONTAINING PROTEIN"/>
    <property type="match status" value="1"/>
</dbReference>
<protein>
    <submittedName>
        <fullName evidence="3">Uncharacterized protein</fullName>
    </submittedName>
</protein>
<keyword evidence="4" id="KW-1185">Reference proteome</keyword>
<evidence type="ECO:0000313" key="3">
    <source>
        <dbReference type="EMBL" id="KZW03705.1"/>
    </source>
</evidence>
<dbReference type="Gene3D" id="2.120.10.80">
    <property type="entry name" value="Kelch-type beta propeller"/>
    <property type="match status" value="2"/>
</dbReference>
<evidence type="ECO:0000256" key="1">
    <source>
        <dbReference type="ARBA" id="ARBA00022441"/>
    </source>
</evidence>
<gene>
    <name evidence="3" type="ORF">EXIGLDRAFT_634947</name>
</gene>
<dbReference type="InterPro" id="IPR015915">
    <property type="entry name" value="Kelch-typ_b-propeller"/>
</dbReference>
<dbReference type="AlphaFoldDB" id="A0A165QJC2"/>
<dbReference type="EMBL" id="KV425882">
    <property type="protein sequence ID" value="KZW03705.1"/>
    <property type="molecule type" value="Genomic_DNA"/>
</dbReference>
<name>A0A165QJC2_EXIGL</name>
<keyword evidence="1" id="KW-0880">Kelch repeat</keyword>
<sequence length="753" mass="85506">MVRITDETRARWESSGNRMANVERMLAAYNGVTEPLETAQKLVLRNHDDESVAKGVYKAMRASGSATWKFLQFDLPVPIQQFGNLAAGVPQLLRAMALKEDASALFARGDHPGAIAGYEKAMRTILGDDSISFPTQKFYFEPYLSVGERGPSSYETPPRFAPTHFLELLALASNILQSHIHLNQFVEAIDWLHEFRQILACVRLTTLPGPQPSWKDWCLPYSEYYLLRFKTWLRGIQVFNSLGNTAAAACFAQLCMVDYGTVDHDTLASFPRLHAVYKEMRPDQWFQHRHPEPNIFERHVAHPDLQVLGVWDRIQYAPGDKPPGRLDASTWIWRGTLYVAAGTTNRENPGPVGLQDMWALNLQTRKWRRLPDVPVTSLGRKRDEPNISGQMRVRDSRVYCFLGKPTIAVFDLVTEEWSIIGTSMQPGVRWPYHSNGDRLEAFATAILDHNLYVFGGDDAKTFLGTNIFMALDLNTMRWSHISGTTGLVTPLYGIELRTNPAMWAVPSERRLFVMYGAAKRSNAYMGSMEGGASTDFAYTDIWSFHVDNGQWTREKLRGNHPSWRTEMACTWSPALERAIVYGGYNSSAVTLDDSRDYGASDLPSMFRYSYFGDTLLFDPTTRIWKHVLVKGFPSYRALSSLVCDPDDGKVYIFGGYTNCEYVPANRGIIRVYSDLWQLKIDMPGGNWNPKDLERDIRSERNGPWRKCYTCANVGISWQKCGGTCGGKYYFCSKDCQRSGWKEHKETHGCRKKS</sequence>
<dbReference type="PANTHER" id="PTHR46093">
    <property type="entry name" value="ACYL-COA-BINDING DOMAIN-CONTAINING PROTEIN 5"/>
    <property type="match status" value="1"/>
</dbReference>
<evidence type="ECO:0000313" key="4">
    <source>
        <dbReference type="Proteomes" id="UP000077266"/>
    </source>
</evidence>
<evidence type="ECO:0000256" key="2">
    <source>
        <dbReference type="ARBA" id="ARBA00022737"/>
    </source>
</evidence>
<dbReference type="STRING" id="1314781.A0A165QJC2"/>
<keyword evidence="2" id="KW-0677">Repeat</keyword>
<dbReference type="Proteomes" id="UP000077266">
    <property type="component" value="Unassembled WGS sequence"/>
</dbReference>
<organism evidence="3 4">
    <name type="scientific">Exidia glandulosa HHB12029</name>
    <dbReference type="NCBI Taxonomy" id="1314781"/>
    <lineage>
        <taxon>Eukaryota</taxon>
        <taxon>Fungi</taxon>
        <taxon>Dikarya</taxon>
        <taxon>Basidiomycota</taxon>
        <taxon>Agaricomycotina</taxon>
        <taxon>Agaricomycetes</taxon>
        <taxon>Auriculariales</taxon>
        <taxon>Exidiaceae</taxon>
        <taxon>Exidia</taxon>
    </lineage>
</organism>
<dbReference type="InParanoid" id="A0A165QJC2"/>
<proteinExistence type="predicted"/>
<dbReference type="SUPFAM" id="SSF117281">
    <property type="entry name" value="Kelch motif"/>
    <property type="match status" value="1"/>
</dbReference>